<organism evidence="2 3">
    <name type="scientific">Leucobacter insecticola</name>
    <dbReference type="NCBI Taxonomy" id="2714934"/>
    <lineage>
        <taxon>Bacteria</taxon>
        <taxon>Bacillati</taxon>
        <taxon>Actinomycetota</taxon>
        <taxon>Actinomycetes</taxon>
        <taxon>Micrococcales</taxon>
        <taxon>Microbacteriaceae</taxon>
        <taxon>Leucobacter</taxon>
    </lineage>
</organism>
<protein>
    <submittedName>
        <fullName evidence="2">DUF2993 domain-containing protein</fullName>
    </submittedName>
</protein>
<dbReference type="AlphaFoldDB" id="A0A6G8FL56"/>
<dbReference type="Proteomes" id="UP000501387">
    <property type="component" value="Chromosome"/>
</dbReference>
<feature type="transmembrane region" description="Helical" evidence="1">
    <location>
        <begin position="12"/>
        <end position="34"/>
    </location>
</feature>
<dbReference type="Pfam" id="PF11209">
    <property type="entry name" value="LmeA"/>
    <property type="match status" value="1"/>
</dbReference>
<keyword evidence="1" id="KW-0472">Membrane</keyword>
<dbReference type="RefSeq" id="WP_166325075.1">
    <property type="nucleotide sequence ID" value="NZ_CP049934.1"/>
</dbReference>
<evidence type="ECO:0000313" key="3">
    <source>
        <dbReference type="Proteomes" id="UP000501387"/>
    </source>
</evidence>
<accession>A0A6G8FL56</accession>
<sequence>MTKRKPRWWLRLIWVVAIIGVLAGAAEIALRLIIPGVVEGAVRSQLKLSDDHPVDVSLGGSALLYALQGSVGDVTIAVPNVPLLDGIETDASLRAGSVPFNPLSGEIRDASVDLVVPKEQLGAVVNLLTSGIAQTGEVRGGNFVAGRSVEMFGQSVDLAATLGVSVVDGAIKIEPLEVKVAGFDLTAEQISAATGSLLDPVLKPQTVCVQDQLPAGVTLKDIHFSSTGSVTIRADLSPGILSDPKQQAMGSCG</sequence>
<evidence type="ECO:0000256" key="1">
    <source>
        <dbReference type="SAM" id="Phobius"/>
    </source>
</evidence>
<keyword evidence="1" id="KW-0812">Transmembrane</keyword>
<evidence type="ECO:0000313" key="2">
    <source>
        <dbReference type="EMBL" id="QIM17084.1"/>
    </source>
</evidence>
<dbReference type="KEGG" id="lins:G7067_12770"/>
<reference evidence="2 3" key="1">
    <citation type="submission" date="2020-03" db="EMBL/GenBank/DDBJ databases">
        <title>Leucobacter sp. nov., isolated from beetles.</title>
        <authorList>
            <person name="Hyun D.-W."/>
            <person name="Bae J.-W."/>
        </authorList>
    </citation>
    <scope>NUCLEOTIDE SEQUENCE [LARGE SCALE GENOMIC DNA]</scope>
    <source>
        <strain evidence="2 3">HDW9B</strain>
    </source>
</reference>
<dbReference type="EMBL" id="CP049934">
    <property type="protein sequence ID" value="QIM17084.1"/>
    <property type="molecule type" value="Genomic_DNA"/>
</dbReference>
<keyword evidence="3" id="KW-1185">Reference proteome</keyword>
<name>A0A6G8FL56_9MICO</name>
<dbReference type="InterPro" id="IPR021373">
    <property type="entry name" value="DUF2993"/>
</dbReference>
<proteinExistence type="predicted"/>
<gene>
    <name evidence="2" type="ORF">G7067_12770</name>
</gene>
<keyword evidence="1" id="KW-1133">Transmembrane helix</keyword>